<evidence type="ECO:0000313" key="10">
    <source>
        <dbReference type="Proteomes" id="UP000326951"/>
    </source>
</evidence>
<evidence type="ECO:0000256" key="2">
    <source>
        <dbReference type="ARBA" id="ARBA00022679"/>
    </source>
</evidence>
<feature type="active site" description="Proton donor/acceptor" evidence="6">
    <location>
        <position position="156"/>
    </location>
</feature>
<comment type="pathway">
    <text evidence="1 6">Cell wall biogenesis; peptidoglycan biosynthesis.</text>
</comment>
<dbReference type="InterPro" id="IPR005490">
    <property type="entry name" value="LD_TPept_cat_dom"/>
</dbReference>
<dbReference type="UniPathway" id="UPA00219"/>
<dbReference type="PROSITE" id="PS52029">
    <property type="entry name" value="LD_TPASE"/>
    <property type="match status" value="1"/>
</dbReference>
<organism evidence="9 10">
    <name type="scientific">Sporolactobacillus terrae</name>
    <dbReference type="NCBI Taxonomy" id="269673"/>
    <lineage>
        <taxon>Bacteria</taxon>
        <taxon>Bacillati</taxon>
        <taxon>Bacillota</taxon>
        <taxon>Bacilli</taxon>
        <taxon>Bacillales</taxon>
        <taxon>Sporolactobacillaceae</taxon>
        <taxon>Sporolactobacillus</taxon>
    </lineage>
</organism>
<dbReference type="AlphaFoldDB" id="A0A5K7X2I5"/>
<accession>A0A5K7X2I5</accession>
<keyword evidence="5 6" id="KW-0961">Cell wall biogenesis/degradation</keyword>
<dbReference type="Gene3D" id="2.40.440.10">
    <property type="entry name" value="L,D-transpeptidase catalytic domain-like"/>
    <property type="match status" value="1"/>
</dbReference>
<evidence type="ECO:0000259" key="8">
    <source>
        <dbReference type="PROSITE" id="PS52029"/>
    </source>
</evidence>
<keyword evidence="3 6" id="KW-0133">Cell shape</keyword>
<feature type="active site" description="Nucleophile" evidence="6">
    <location>
        <position position="182"/>
    </location>
</feature>
<reference evidence="9 10" key="1">
    <citation type="submission" date="2019-09" db="EMBL/GenBank/DDBJ databases">
        <title>Complete genome sequence of Sporolactobacillus terrae 70-3.</title>
        <authorList>
            <person name="Tanaka N."/>
            <person name="Shiwa Y."/>
            <person name="Fujita N."/>
            <person name="Tanasupawat S."/>
        </authorList>
    </citation>
    <scope>NUCLEOTIDE SEQUENCE [LARGE SCALE GENOMIC DNA]</scope>
    <source>
        <strain evidence="9 10">70-3</strain>
    </source>
</reference>
<evidence type="ECO:0000313" key="9">
    <source>
        <dbReference type="EMBL" id="BBO00225.1"/>
    </source>
</evidence>
<feature type="domain" description="L,D-TPase catalytic" evidence="8">
    <location>
        <begin position="80"/>
        <end position="206"/>
    </location>
</feature>
<proteinExistence type="predicted"/>
<name>A0A5K7X2I5_9BACL</name>
<evidence type="ECO:0000256" key="7">
    <source>
        <dbReference type="SAM" id="MobiDB-lite"/>
    </source>
</evidence>
<dbReference type="GO" id="GO:0005576">
    <property type="term" value="C:extracellular region"/>
    <property type="evidence" value="ECO:0007669"/>
    <property type="project" value="TreeGrafter"/>
</dbReference>
<feature type="compositionally biased region" description="Polar residues" evidence="7">
    <location>
        <begin position="30"/>
        <end position="45"/>
    </location>
</feature>
<dbReference type="PANTHER" id="PTHR30582">
    <property type="entry name" value="L,D-TRANSPEPTIDASE"/>
    <property type="match status" value="1"/>
</dbReference>
<dbReference type="GO" id="GO:0071555">
    <property type="term" value="P:cell wall organization"/>
    <property type="evidence" value="ECO:0007669"/>
    <property type="project" value="UniProtKB-UniRule"/>
</dbReference>
<gene>
    <name evidence="9" type="primary">yciB</name>
    <name evidence="9" type="ORF">St703_29290</name>
</gene>
<evidence type="ECO:0000256" key="5">
    <source>
        <dbReference type="ARBA" id="ARBA00023316"/>
    </source>
</evidence>
<dbReference type="GO" id="GO:0071972">
    <property type="term" value="F:peptidoglycan L,D-transpeptidase activity"/>
    <property type="evidence" value="ECO:0007669"/>
    <property type="project" value="TreeGrafter"/>
</dbReference>
<dbReference type="SUPFAM" id="SSF141523">
    <property type="entry name" value="L,D-transpeptidase catalytic domain-like"/>
    <property type="match status" value="1"/>
</dbReference>
<dbReference type="RefSeq" id="WP_232057186.1">
    <property type="nucleotide sequence ID" value="NZ_AP021853.1"/>
</dbReference>
<dbReference type="CDD" id="cd16913">
    <property type="entry name" value="YkuD_like"/>
    <property type="match status" value="1"/>
</dbReference>
<dbReference type="Pfam" id="PF03734">
    <property type="entry name" value="YkuD"/>
    <property type="match status" value="1"/>
</dbReference>
<keyword evidence="4 6" id="KW-0573">Peptidoglycan synthesis</keyword>
<evidence type="ECO:0000256" key="1">
    <source>
        <dbReference type="ARBA" id="ARBA00004752"/>
    </source>
</evidence>
<dbReference type="InterPro" id="IPR038063">
    <property type="entry name" value="Transpep_catalytic_dom"/>
</dbReference>
<evidence type="ECO:0000256" key="3">
    <source>
        <dbReference type="ARBA" id="ARBA00022960"/>
    </source>
</evidence>
<dbReference type="GO" id="GO:0008360">
    <property type="term" value="P:regulation of cell shape"/>
    <property type="evidence" value="ECO:0007669"/>
    <property type="project" value="UniProtKB-UniRule"/>
</dbReference>
<dbReference type="InterPro" id="IPR050979">
    <property type="entry name" value="LD-transpeptidase"/>
</dbReference>
<evidence type="ECO:0000256" key="4">
    <source>
        <dbReference type="ARBA" id="ARBA00022984"/>
    </source>
</evidence>
<keyword evidence="2" id="KW-0808">Transferase</keyword>
<dbReference type="Proteomes" id="UP000326951">
    <property type="component" value="Chromosome"/>
</dbReference>
<dbReference type="PANTHER" id="PTHR30582:SF2">
    <property type="entry name" value="L,D-TRANSPEPTIDASE YCIB-RELATED"/>
    <property type="match status" value="1"/>
</dbReference>
<evidence type="ECO:0000256" key="6">
    <source>
        <dbReference type="PROSITE-ProRule" id="PRU01373"/>
    </source>
</evidence>
<sequence length="207" mass="23036">MNVFYKVCIVFALIAAMGITAFLPLLSPHSSSGRQAEQNQTSHTISSKEKTPASSSKARPVSWNKPSGGSYPVIGKNEPLWIDVAIKKQKVYIKSGSRTLYTMQASTGLDSSPDTTTPTGTYYIQAERGKWFYSPKYKEGAKYWVSWKNHGEFLFHSVPMNQNKQVLPADAANLGKKDSHGCIHLTVPDAKWVYEHIPYNTKVVIHA</sequence>
<dbReference type="GO" id="GO:0018104">
    <property type="term" value="P:peptidoglycan-protein cross-linking"/>
    <property type="evidence" value="ECO:0007669"/>
    <property type="project" value="TreeGrafter"/>
</dbReference>
<feature type="region of interest" description="Disordered" evidence="7">
    <location>
        <begin position="30"/>
        <end position="64"/>
    </location>
</feature>
<dbReference type="EMBL" id="AP021853">
    <property type="protein sequence ID" value="BBO00225.1"/>
    <property type="molecule type" value="Genomic_DNA"/>
</dbReference>
<dbReference type="GO" id="GO:0016740">
    <property type="term" value="F:transferase activity"/>
    <property type="evidence" value="ECO:0007669"/>
    <property type="project" value="UniProtKB-KW"/>
</dbReference>
<protein>
    <submittedName>
        <fullName evidence="9">Putative L,D-transpeptidase YciB</fullName>
    </submittedName>
</protein>